<evidence type="ECO:0008006" key="3">
    <source>
        <dbReference type="Google" id="ProtNLM"/>
    </source>
</evidence>
<dbReference type="AlphaFoldDB" id="A0A0G3EW97"/>
<evidence type="ECO:0000313" key="2">
    <source>
        <dbReference type="Proteomes" id="UP000036700"/>
    </source>
</evidence>
<dbReference type="KEGG" id="ptx:ABW99_13045"/>
<dbReference type="STRING" id="445709.ABW99_13045"/>
<protein>
    <recommendedName>
        <fullName evidence="3">PilZ domain-containing protein</fullName>
    </recommendedName>
</protein>
<name>A0A0G3EW97_9BURK</name>
<proteinExistence type="predicted"/>
<accession>A0A0G3EW97</accession>
<keyword evidence="2" id="KW-1185">Reference proteome</keyword>
<dbReference type="Proteomes" id="UP000036700">
    <property type="component" value="Chromosome"/>
</dbReference>
<dbReference type="EMBL" id="CP011568">
    <property type="protein sequence ID" value="AKJ68996.1"/>
    <property type="molecule type" value="Genomic_DNA"/>
</dbReference>
<organism evidence="1 2">
    <name type="scientific">Pandoraea thiooxydans</name>
    <dbReference type="NCBI Taxonomy" id="445709"/>
    <lineage>
        <taxon>Bacteria</taxon>
        <taxon>Pseudomonadati</taxon>
        <taxon>Pseudomonadota</taxon>
        <taxon>Betaproteobacteria</taxon>
        <taxon>Burkholderiales</taxon>
        <taxon>Burkholderiaceae</taxon>
        <taxon>Pandoraea</taxon>
    </lineage>
</organism>
<dbReference type="SUPFAM" id="SSF141371">
    <property type="entry name" value="PilZ domain-like"/>
    <property type="match status" value="1"/>
</dbReference>
<evidence type="ECO:0000313" key="1">
    <source>
        <dbReference type="EMBL" id="AKJ68996.1"/>
    </source>
</evidence>
<dbReference type="PATRIC" id="fig|445709.3.peg.2766"/>
<sequence length="88" mass="9806">MRVWDVSREGLSFITDETIPLGTGVSLLLHMRGLDDLSERLAAPIHAEVRNSILTRDGFRLGAHIRKIDVEHQHLLGGWVERLAARGG</sequence>
<reference evidence="2" key="1">
    <citation type="submission" date="2015-06" db="EMBL/GenBank/DDBJ databases">
        <authorList>
            <person name="Lim Y.L."/>
            <person name="Ee R."/>
            <person name="Yong D."/>
            <person name="How K.Y."/>
            <person name="Yin W.F."/>
            <person name="Chan K.G."/>
        </authorList>
    </citation>
    <scope>NUCLEOTIDE SEQUENCE [LARGE SCALE GENOMIC DNA]</scope>
    <source>
        <strain evidence="2">DSM 25325</strain>
    </source>
</reference>
<gene>
    <name evidence="1" type="ORF">ABW99_13045</name>
</gene>